<feature type="compositionally biased region" description="Acidic residues" evidence="1">
    <location>
        <begin position="128"/>
        <end position="141"/>
    </location>
</feature>
<feature type="region of interest" description="Disordered" evidence="1">
    <location>
        <begin position="73"/>
        <end position="254"/>
    </location>
</feature>
<organism evidence="2 3">
    <name type="scientific">Didymella pomorum</name>
    <dbReference type="NCBI Taxonomy" id="749634"/>
    <lineage>
        <taxon>Eukaryota</taxon>
        <taxon>Fungi</taxon>
        <taxon>Dikarya</taxon>
        <taxon>Ascomycota</taxon>
        <taxon>Pezizomycotina</taxon>
        <taxon>Dothideomycetes</taxon>
        <taxon>Pleosporomycetidae</taxon>
        <taxon>Pleosporales</taxon>
        <taxon>Pleosporineae</taxon>
        <taxon>Didymellaceae</taxon>
        <taxon>Didymella</taxon>
    </lineage>
</organism>
<accession>A0A9W9D3W1</accession>
<feature type="compositionally biased region" description="Basic residues" evidence="1">
    <location>
        <begin position="107"/>
        <end position="125"/>
    </location>
</feature>
<evidence type="ECO:0000256" key="1">
    <source>
        <dbReference type="SAM" id="MobiDB-lite"/>
    </source>
</evidence>
<feature type="compositionally biased region" description="Acidic residues" evidence="1">
    <location>
        <begin position="395"/>
        <end position="408"/>
    </location>
</feature>
<feature type="region of interest" description="Disordered" evidence="1">
    <location>
        <begin position="313"/>
        <end position="408"/>
    </location>
</feature>
<evidence type="ECO:0000313" key="2">
    <source>
        <dbReference type="EMBL" id="KAJ4400619.1"/>
    </source>
</evidence>
<dbReference type="EMBL" id="JAPEVA010000086">
    <property type="protein sequence ID" value="KAJ4400619.1"/>
    <property type="molecule type" value="Genomic_DNA"/>
</dbReference>
<feature type="compositionally biased region" description="Basic and acidic residues" evidence="1">
    <location>
        <begin position="313"/>
        <end position="327"/>
    </location>
</feature>
<feature type="compositionally biased region" description="Acidic residues" evidence="1">
    <location>
        <begin position="357"/>
        <end position="368"/>
    </location>
</feature>
<name>A0A9W9D3W1_9PLEO</name>
<dbReference type="PANTHER" id="PTHR15410">
    <property type="entry name" value="HIRA-INTERACTING PROTEIN 3"/>
    <property type="match status" value="1"/>
</dbReference>
<reference evidence="2" key="1">
    <citation type="submission" date="2022-10" db="EMBL/GenBank/DDBJ databases">
        <title>Tapping the CABI collections for fungal endophytes: first genome assemblies for Collariella, Neodidymelliopsis, Ascochyta clinopodiicola, Didymella pomorum, Didymosphaeria variabile, Neocosmospora piperis and Neocucurbitaria cava.</title>
        <authorList>
            <person name="Hill R."/>
        </authorList>
    </citation>
    <scope>NUCLEOTIDE SEQUENCE</scope>
    <source>
        <strain evidence="2">IMI 355091</strain>
    </source>
</reference>
<feature type="compositionally biased region" description="Basic residues" evidence="1">
    <location>
        <begin position="221"/>
        <end position="231"/>
    </location>
</feature>
<gene>
    <name evidence="2" type="ORF">N0V91_008556</name>
</gene>
<protein>
    <recommendedName>
        <fullName evidence="4">Transcriptional regulator</fullName>
    </recommendedName>
</protein>
<dbReference type="PANTHER" id="PTHR15410:SF2">
    <property type="entry name" value="HIRA-INTERACTING PROTEIN 3"/>
    <property type="match status" value="1"/>
</dbReference>
<evidence type="ECO:0008006" key="4">
    <source>
        <dbReference type="Google" id="ProtNLM"/>
    </source>
</evidence>
<keyword evidence="3" id="KW-1185">Reference proteome</keyword>
<feature type="compositionally biased region" description="Acidic residues" evidence="1">
    <location>
        <begin position="376"/>
        <end position="388"/>
    </location>
</feature>
<dbReference type="InterPro" id="IPR037647">
    <property type="entry name" value="HIRIP3"/>
</dbReference>
<sequence length="408" mass="44354">MSGTEQPSDAAILQKLQDIVISLHEAGNDDELTVKRVRTRAEEALDLPDGLLKGADWKQKSQAAIVAAVDKYCGDEPEPEPVKPAPKASKPKAPAKKTESKAESKQGAKRKAAAPKKQPQKRRKTTSSEDDLSDELSDAESEPAKKPARRTKKVVDEDSDEADEAPKPSAKKARPVIDDEDDSDAEHAATSAKKAKTPPSVPKDDISESELSSLLDESPAKNKRQKKALAAKKKEPAKPKAKATPKAADDPDTAEIKRLQSWLVKCGIRKVWSKELAKFDTSKDKIRHLKGMLSDAGMDGRFSDEKAAKIKEKREFEKDLEAIKEGEASWGTAEDTGGRPRRRAAARPVTVQKIEFSDDDEESEENNDSGDKSSEDDQGDDDEGDDEGDGKGASEDDDGDDSGEDDSE</sequence>
<evidence type="ECO:0000313" key="3">
    <source>
        <dbReference type="Proteomes" id="UP001140510"/>
    </source>
</evidence>
<feature type="compositionally biased region" description="Basic and acidic residues" evidence="1">
    <location>
        <begin position="96"/>
        <end position="106"/>
    </location>
</feature>
<dbReference type="OrthoDB" id="552755at2759"/>
<comment type="caution">
    <text evidence="2">The sequence shown here is derived from an EMBL/GenBank/DDBJ whole genome shotgun (WGS) entry which is preliminary data.</text>
</comment>
<proteinExistence type="predicted"/>
<dbReference type="Proteomes" id="UP001140510">
    <property type="component" value="Unassembled WGS sequence"/>
</dbReference>
<dbReference type="AlphaFoldDB" id="A0A9W9D3W1"/>
<dbReference type="GO" id="GO:0005634">
    <property type="term" value="C:nucleus"/>
    <property type="evidence" value="ECO:0007669"/>
    <property type="project" value="TreeGrafter"/>
</dbReference>